<dbReference type="EMBL" id="JAJEPU010000014">
    <property type="protein sequence ID" value="MCC2164498.1"/>
    <property type="molecule type" value="Genomic_DNA"/>
</dbReference>
<keyword evidence="7" id="KW-0444">Lipid biosynthesis</keyword>
<evidence type="ECO:0000313" key="11">
    <source>
        <dbReference type="Proteomes" id="UP001198962"/>
    </source>
</evidence>
<dbReference type="SUPFAM" id="SSF111331">
    <property type="entry name" value="NAD kinase/diacylglycerol kinase-like"/>
    <property type="match status" value="1"/>
</dbReference>
<dbReference type="InterPro" id="IPR050187">
    <property type="entry name" value="Lipid_Phosphate_FormReg"/>
</dbReference>
<keyword evidence="3" id="KW-0808">Transferase</keyword>
<dbReference type="PROSITE" id="PS50146">
    <property type="entry name" value="DAGK"/>
    <property type="match status" value="1"/>
</dbReference>
<evidence type="ECO:0000256" key="4">
    <source>
        <dbReference type="ARBA" id="ARBA00022741"/>
    </source>
</evidence>
<sequence>MYYFIVNPKARRGIGQKVWNRLEQEIQKYGIDYEVYITKQPGDARTFTQQLTEESREPHTIIAVGGDGTFNEILNGLSFCSGVTLGYIPAGTGNDLARSLRFPKSPERCLKKILNPKYHSYMDYGILSYGENEPEHRRFLISSGIGLDAAICHKRLEFMKRSGISLLRPGRLGYFLIALIELIRVKPTRGYIVLDGARRIEFNHICTISAHIHPFDCGGVRVAPKASYNDGFLEVRVVHNAHRRDLFSALLDAMLGWKGKRRGVRHYQCRELLIHVERPLPVHTDGESCLFQTDLHLRCVEKKLRMII</sequence>
<name>A0AAE3ARP7_9FIRM</name>
<dbReference type="InterPro" id="IPR001206">
    <property type="entry name" value="Diacylglycerol_kinase_cat_dom"/>
</dbReference>
<dbReference type="InterPro" id="IPR005218">
    <property type="entry name" value="Diacylglycerol/lipid_kinase"/>
</dbReference>
<dbReference type="NCBIfam" id="TIGR00147">
    <property type="entry name" value="YegS/Rv2252/BmrU family lipid kinase"/>
    <property type="match status" value="1"/>
</dbReference>
<dbReference type="RefSeq" id="WP_308451120.1">
    <property type="nucleotide sequence ID" value="NZ_JAJEPU010000014.1"/>
</dbReference>
<keyword evidence="6" id="KW-0067">ATP-binding</keyword>
<dbReference type="Gene3D" id="3.40.50.10330">
    <property type="entry name" value="Probable inorganic polyphosphate/atp-NAD kinase, domain 1"/>
    <property type="match status" value="1"/>
</dbReference>
<keyword evidence="7" id="KW-0594">Phospholipid biosynthesis</keyword>
<dbReference type="InterPro" id="IPR017438">
    <property type="entry name" value="ATP-NAD_kinase_N"/>
</dbReference>
<evidence type="ECO:0000259" key="9">
    <source>
        <dbReference type="PROSITE" id="PS50146"/>
    </source>
</evidence>
<keyword evidence="4" id="KW-0547">Nucleotide-binding</keyword>
<keyword evidence="5 10" id="KW-0418">Kinase</keyword>
<accession>A0AAE3ARP7</accession>
<organism evidence="10 11">
    <name type="scientific">Brotaphodocola catenula</name>
    <dbReference type="NCBI Taxonomy" id="2885361"/>
    <lineage>
        <taxon>Bacteria</taxon>
        <taxon>Bacillati</taxon>
        <taxon>Bacillota</taxon>
        <taxon>Clostridia</taxon>
        <taxon>Lachnospirales</taxon>
        <taxon>Lachnospiraceae</taxon>
        <taxon>Brotaphodocola</taxon>
    </lineage>
</organism>
<comment type="cofactor">
    <cofactor evidence="1">
        <name>Mg(2+)</name>
        <dbReference type="ChEBI" id="CHEBI:18420"/>
    </cofactor>
</comment>
<comment type="similarity">
    <text evidence="2">Belongs to the diacylglycerol/lipid kinase family.</text>
</comment>
<evidence type="ECO:0000256" key="2">
    <source>
        <dbReference type="ARBA" id="ARBA00005983"/>
    </source>
</evidence>
<dbReference type="InterPro" id="IPR045540">
    <property type="entry name" value="YegS/DAGK_C"/>
</dbReference>
<reference evidence="10" key="1">
    <citation type="submission" date="2021-10" db="EMBL/GenBank/DDBJ databases">
        <title>Anaerobic single-cell dispensing facilitates the cultivation of human gut bacteria.</title>
        <authorList>
            <person name="Afrizal A."/>
        </authorList>
    </citation>
    <scope>NUCLEOTIDE SEQUENCE</scope>
    <source>
        <strain evidence="10">CLA-AA-H274</strain>
    </source>
</reference>
<evidence type="ECO:0000256" key="5">
    <source>
        <dbReference type="ARBA" id="ARBA00022777"/>
    </source>
</evidence>
<evidence type="ECO:0000313" key="10">
    <source>
        <dbReference type="EMBL" id="MCC2164498.1"/>
    </source>
</evidence>
<evidence type="ECO:0000256" key="8">
    <source>
        <dbReference type="ARBA" id="ARBA00023264"/>
    </source>
</evidence>
<gene>
    <name evidence="10" type="ORF">LKD32_06325</name>
</gene>
<keyword evidence="8" id="KW-1208">Phospholipid metabolism</keyword>
<dbReference type="Pfam" id="PF00781">
    <property type="entry name" value="DAGK_cat"/>
    <property type="match status" value="1"/>
</dbReference>
<evidence type="ECO:0000256" key="6">
    <source>
        <dbReference type="ARBA" id="ARBA00022840"/>
    </source>
</evidence>
<dbReference type="AlphaFoldDB" id="A0AAE3ARP7"/>
<dbReference type="InterPro" id="IPR016064">
    <property type="entry name" value="NAD/diacylglycerol_kinase_sf"/>
</dbReference>
<feature type="domain" description="DAGKc" evidence="9">
    <location>
        <begin position="1"/>
        <end position="130"/>
    </location>
</feature>
<evidence type="ECO:0000256" key="3">
    <source>
        <dbReference type="ARBA" id="ARBA00022679"/>
    </source>
</evidence>
<comment type="caution">
    <text evidence="10">The sequence shown here is derived from an EMBL/GenBank/DDBJ whole genome shotgun (WGS) entry which is preliminary data.</text>
</comment>
<dbReference type="PANTHER" id="PTHR12358:SF54">
    <property type="entry name" value="SPHINGOSINE KINASE RELATED PROTEIN"/>
    <property type="match status" value="1"/>
</dbReference>
<dbReference type="SMART" id="SM00046">
    <property type="entry name" value="DAGKc"/>
    <property type="match status" value="1"/>
</dbReference>
<proteinExistence type="inferred from homology"/>
<evidence type="ECO:0000256" key="7">
    <source>
        <dbReference type="ARBA" id="ARBA00023209"/>
    </source>
</evidence>
<keyword evidence="7" id="KW-0443">Lipid metabolism</keyword>
<dbReference type="Proteomes" id="UP001198962">
    <property type="component" value="Unassembled WGS sequence"/>
</dbReference>
<protein>
    <submittedName>
        <fullName evidence="10">Diacylglycerol kinase family lipid kinase</fullName>
    </submittedName>
</protein>
<dbReference type="PANTHER" id="PTHR12358">
    <property type="entry name" value="SPHINGOSINE KINASE"/>
    <property type="match status" value="1"/>
</dbReference>
<dbReference type="GO" id="GO:0005524">
    <property type="term" value="F:ATP binding"/>
    <property type="evidence" value="ECO:0007669"/>
    <property type="project" value="UniProtKB-KW"/>
</dbReference>
<keyword evidence="11" id="KW-1185">Reference proteome</keyword>
<dbReference type="GO" id="GO:0008654">
    <property type="term" value="P:phospholipid biosynthetic process"/>
    <property type="evidence" value="ECO:0007669"/>
    <property type="project" value="UniProtKB-KW"/>
</dbReference>
<dbReference type="Pfam" id="PF19279">
    <property type="entry name" value="YegS_C"/>
    <property type="match status" value="1"/>
</dbReference>
<dbReference type="GO" id="GO:0016301">
    <property type="term" value="F:kinase activity"/>
    <property type="evidence" value="ECO:0007669"/>
    <property type="project" value="UniProtKB-KW"/>
</dbReference>
<dbReference type="Gene3D" id="2.60.200.40">
    <property type="match status" value="1"/>
</dbReference>
<evidence type="ECO:0000256" key="1">
    <source>
        <dbReference type="ARBA" id="ARBA00001946"/>
    </source>
</evidence>